<evidence type="ECO:0000313" key="2">
    <source>
        <dbReference type="Proteomes" id="UP000789901"/>
    </source>
</evidence>
<dbReference type="Proteomes" id="UP000789901">
    <property type="component" value="Unassembled WGS sequence"/>
</dbReference>
<keyword evidence="2" id="KW-1185">Reference proteome</keyword>
<sequence length="250" mass="28993">MLTDYVIQHYPPDSESESICKSQCSIRCEYRILFSQIVDEDELLPSKLQNNHVCRIALSRIGFNRSIDRSTYIKCALKIQKKINEASSNCTDERIRSKTTKSKLKNLYFLNGDNPFGPNCWVLGNKLAFGIQDDEDTAGARSVKDIPFVEPKTKSSRREDELIKYIIKYLQGQKPNSQYNDELSCKYEADRLKDYYSEYFERNKDIVNAANTIQNIPQNCTEDIQNIPQNCTEDITQYILQNFTDSRAFI</sequence>
<name>A0ABM8W125_GIGMA</name>
<gene>
    <name evidence="1" type="ORF">GMARGA_LOCUS2036</name>
</gene>
<dbReference type="EMBL" id="CAJVQB010000600">
    <property type="protein sequence ID" value="CAG8497620.1"/>
    <property type="molecule type" value="Genomic_DNA"/>
</dbReference>
<protein>
    <submittedName>
        <fullName evidence="1">18762_t:CDS:1</fullName>
    </submittedName>
</protein>
<accession>A0ABM8W125</accession>
<organism evidence="1 2">
    <name type="scientific">Gigaspora margarita</name>
    <dbReference type="NCBI Taxonomy" id="4874"/>
    <lineage>
        <taxon>Eukaryota</taxon>
        <taxon>Fungi</taxon>
        <taxon>Fungi incertae sedis</taxon>
        <taxon>Mucoromycota</taxon>
        <taxon>Glomeromycotina</taxon>
        <taxon>Glomeromycetes</taxon>
        <taxon>Diversisporales</taxon>
        <taxon>Gigasporaceae</taxon>
        <taxon>Gigaspora</taxon>
    </lineage>
</organism>
<proteinExistence type="predicted"/>
<evidence type="ECO:0000313" key="1">
    <source>
        <dbReference type="EMBL" id="CAG8497620.1"/>
    </source>
</evidence>
<comment type="caution">
    <text evidence="1">The sequence shown here is derived from an EMBL/GenBank/DDBJ whole genome shotgun (WGS) entry which is preliminary data.</text>
</comment>
<reference evidence="1 2" key="1">
    <citation type="submission" date="2021-06" db="EMBL/GenBank/DDBJ databases">
        <authorList>
            <person name="Kallberg Y."/>
            <person name="Tangrot J."/>
            <person name="Rosling A."/>
        </authorList>
    </citation>
    <scope>NUCLEOTIDE SEQUENCE [LARGE SCALE GENOMIC DNA]</scope>
    <source>
        <strain evidence="1 2">120-4 pot B 10/14</strain>
    </source>
</reference>